<dbReference type="Pfam" id="PF02362">
    <property type="entry name" value="B3"/>
    <property type="match status" value="1"/>
</dbReference>
<evidence type="ECO:0000313" key="9">
    <source>
        <dbReference type="Proteomes" id="UP001054889"/>
    </source>
</evidence>
<evidence type="ECO:0000313" key="8">
    <source>
        <dbReference type="EMBL" id="GJN29899.1"/>
    </source>
</evidence>
<organism evidence="8 9">
    <name type="scientific">Eleusine coracana subsp. coracana</name>
    <dbReference type="NCBI Taxonomy" id="191504"/>
    <lineage>
        <taxon>Eukaryota</taxon>
        <taxon>Viridiplantae</taxon>
        <taxon>Streptophyta</taxon>
        <taxon>Embryophyta</taxon>
        <taxon>Tracheophyta</taxon>
        <taxon>Spermatophyta</taxon>
        <taxon>Magnoliopsida</taxon>
        <taxon>Liliopsida</taxon>
        <taxon>Poales</taxon>
        <taxon>Poaceae</taxon>
        <taxon>PACMAD clade</taxon>
        <taxon>Chloridoideae</taxon>
        <taxon>Cynodonteae</taxon>
        <taxon>Eleusininae</taxon>
        <taxon>Eleusine</taxon>
    </lineage>
</organism>
<keyword evidence="4" id="KW-0804">Transcription</keyword>
<reference evidence="8" key="1">
    <citation type="journal article" date="2018" name="DNA Res.">
        <title>Multiple hybrid de novo genome assembly of finger millet, an orphan allotetraploid crop.</title>
        <authorList>
            <person name="Hatakeyama M."/>
            <person name="Aluri S."/>
            <person name="Balachadran M.T."/>
            <person name="Sivarajan S.R."/>
            <person name="Patrignani A."/>
            <person name="Gruter S."/>
            <person name="Poveda L."/>
            <person name="Shimizu-Inatsugi R."/>
            <person name="Baeten J."/>
            <person name="Francoijs K.J."/>
            <person name="Nataraja K.N."/>
            <person name="Reddy Y.A.N."/>
            <person name="Phadnis S."/>
            <person name="Ravikumar R.L."/>
            <person name="Schlapbach R."/>
            <person name="Sreeman S.M."/>
            <person name="Shimizu K.K."/>
        </authorList>
    </citation>
    <scope>NUCLEOTIDE SEQUENCE</scope>
</reference>
<name>A0AAV5F4S1_ELECO</name>
<accession>A0AAV5F4S1</accession>
<evidence type="ECO:0000256" key="2">
    <source>
        <dbReference type="ARBA" id="ARBA00023015"/>
    </source>
</evidence>
<keyword evidence="2" id="KW-0805">Transcription regulation</keyword>
<dbReference type="SUPFAM" id="SSF101936">
    <property type="entry name" value="DNA-binding pseudobarrel domain"/>
    <property type="match status" value="1"/>
</dbReference>
<evidence type="ECO:0000256" key="6">
    <source>
        <dbReference type="SAM" id="MobiDB-lite"/>
    </source>
</evidence>
<dbReference type="PANTHER" id="PTHR31391:SF64">
    <property type="entry name" value="B3 DOMAIN-CONTAINING PROTEIN OS06G0112300"/>
    <property type="match status" value="1"/>
</dbReference>
<sequence length="289" mass="31456">MQELTRSLFVSPSAQMETPASASSPSKQLPDASTTFKLEAGVKPKLPDPCTIFKLETPASASPSEQLPDCSTTMKLEADIKPKLPDPCTMFKLEAGVKQPNKLPDSCTQLKLEADTKPPKLPDSCAKIKIKLEPGIEPKPEPCDEDAPVLLPPQDDWEITPVSGNNPFFTTVLSRSQVQKQFQLSIPARFQRHLPEARVPAVLLCGGKSWETSYCGDLKVRKLDAAWRDFAVDNRLRVGDACVFELMGGAGTEAEAGKVVFRVQVLRGDLPEEVTSKGATSDEPLVIVD</sequence>
<protein>
    <recommendedName>
        <fullName evidence="7">TF-B3 domain-containing protein</fullName>
    </recommendedName>
</protein>
<dbReference type="GO" id="GO:0005634">
    <property type="term" value="C:nucleus"/>
    <property type="evidence" value="ECO:0007669"/>
    <property type="project" value="UniProtKB-SubCell"/>
</dbReference>
<proteinExistence type="predicted"/>
<keyword evidence="3" id="KW-0238">DNA-binding</keyword>
<dbReference type="InterPro" id="IPR044837">
    <property type="entry name" value="REM16-like"/>
</dbReference>
<evidence type="ECO:0000256" key="3">
    <source>
        <dbReference type="ARBA" id="ARBA00023125"/>
    </source>
</evidence>
<evidence type="ECO:0000256" key="1">
    <source>
        <dbReference type="ARBA" id="ARBA00004123"/>
    </source>
</evidence>
<dbReference type="InterPro" id="IPR003340">
    <property type="entry name" value="B3_DNA-bd"/>
</dbReference>
<dbReference type="Gene3D" id="2.40.330.10">
    <property type="entry name" value="DNA-binding pseudobarrel domain"/>
    <property type="match status" value="1"/>
</dbReference>
<dbReference type="CDD" id="cd10017">
    <property type="entry name" value="B3_DNA"/>
    <property type="match status" value="1"/>
</dbReference>
<dbReference type="PANTHER" id="PTHR31391">
    <property type="entry name" value="B3 DOMAIN-CONTAINING PROTEIN OS11G0197600-RELATED"/>
    <property type="match status" value="1"/>
</dbReference>
<dbReference type="Proteomes" id="UP001054889">
    <property type="component" value="Unassembled WGS sequence"/>
</dbReference>
<feature type="region of interest" description="Disordered" evidence="6">
    <location>
        <begin position="1"/>
        <end position="33"/>
    </location>
</feature>
<keyword evidence="5" id="KW-0539">Nucleus</keyword>
<keyword evidence="9" id="KW-1185">Reference proteome</keyword>
<gene>
    <name evidence="8" type="primary">gb18162</name>
    <name evidence="8" type="ORF">PR202_gb18162</name>
</gene>
<dbReference type="EMBL" id="BQKI01000081">
    <property type="protein sequence ID" value="GJN29899.1"/>
    <property type="molecule type" value="Genomic_DNA"/>
</dbReference>
<evidence type="ECO:0000256" key="4">
    <source>
        <dbReference type="ARBA" id="ARBA00023163"/>
    </source>
</evidence>
<feature type="domain" description="TF-B3" evidence="7">
    <location>
        <begin position="169"/>
        <end position="269"/>
    </location>
</feature>
<evidence type="ECO:0000259" key="7">
    <source>
        <dbReference type="PROSITE" id="PS50863"/>
    </source>
</evidence>
<comment type="subcellular location">
    <subcellularLocation>
        <location evidence="1">Nucleus</location>
    </subcellularLocation>
</comment>
<reference evidence="8" key="2">
    <citation type="submission" date="2021-12" db="EMBL/GenBank/DDBJ databases">
        <title>Resequencing data analysis of finger millet.</title>
        <authorList>
            <person name="Hatakeyama M."/>
            <person name="Aluri S."/>
            <person name="Balachadran M.T."/>
            <person name="Sivarajan S.R."/>
            <person name="Poveda L."/>
            <person name="Shimizu-Inatsugi R."/>
            <person name="Schlapbach R."/>
            <person name="Sreeman S.M."/>
            <person name="Shimizu K.K."/>
        </authorList>
    </citation>
    <scope>NUCLEOTIDE SEQUENCE</scope>
</reference>
<dbReference type="AlphaFoldDB" id="A0AAV5F4S1"/>
<dbReference type="PROSITE" id="PS50863">
    <property type="entry name" value="B3"/>
    <property type="match status" value="1"/>
</dbReference>
<dbReference type="GO" id="GO:0003677">
    <property type="term" value="F:DNA binding"/>
    <property type="evidence" value="ECO:0007669"/>
    <property type="project" value="UniProtKB-KW"/>
</dbReference>
<evidence type="ECO:0000256" key="5">
    <source>
        <dbReference type="ARBA" id="ARBA00023242"/>
    </source>
</evidence>
<comment type="caution">
    <text evidence="8">The sequence shown here is derived from an EMBL/GenBank/DDBJ whole genome shotgun (WGS) entry which is preliminary data.</text>
</comment>
<dbReference type="SMART" id="SM01019">
    <property type="entry name" value="B3"/>
    <property type="match status" value="1"/>
</dbReference>
<dbReference type="InterPro" id="IPR015300">
    <property type="entry name" value="DNA-bd_pseudobarrel_sf"/>
</dbReference>